<dbReference type="InterPro" id="IPR032710">
    <property type="entry name" value="NTF2-like_dom_sf"/>
</dbReference>
<proteinExistence type="predicted"/>
<dbReference type="RefSeq" id="WP_142602325.1">
    <property type="nucleotide sequence ID" value="NZ_FXSZ01000003.1"/>
</dbReference>
<dbReference type="OrthoDB" id="1119084at2"/>
<feature type="signal peptide" evidence="1">
    <location>
        <begin position="1"/>
        <end position="19"/>
    </location>
</feature>
<feature type="domain" description="DUF4440" evidence="2">
    <location>
        <begin position="49"/>
        <end position="161"/>
    </location>
</feature>
<evidence type="ECO:0000259" key="2">
    <source>
        <dbReference type="Pfam" id="PF14534"/>
    </source>
</evidence>
<dbReference type="CDD" id="cd00531">
    <property type="entry name" value="NTF2_like"/>
    <property type="match status" value="1"/>
</dbReference>
<protein>
    <submittedName>
        <fullName evidence="3">Ketosteroid isomerase homolog</fullName>
    </submittedName>
</protein>
<feature type="chain" id="PRO_5021771728" evidence="1">
    <location>
        <begin position="20"/>
        <end position="172"/>
    </location>
</feature>
<sequence length="172" mass="19046">MKKYFFPLVAAIISFTACSNPKQTIDLQKTVDSLNAVITEDHSAEASAIMKADSAWDKASEAKSAEGWLSYYTDDAIMMPPGAKVCMDKASREAFIKNMFAIPGMSLRFQSTKAEVSKSGDLGYATGVYQWSSKDAKGQDYHETGKYNEVWKKQADGSWKCIADIWNADPQQ</sequence>
<dbReference type="Pfam" id="PF14534">
    <property type="entry name" value="DUF4440"/>
    <property type="match status" value="1"/>
</dbReference>
<dbReference type="EMBL" id="FXSZ01000003">
    <property type="protein sequence ID" value="SMO52552.1"/>
    <property type="molecule type" value="Genomic_DNA"/>
</dbReference>
<gene>
    <name evidence="3" type="ORF">SAMN06265350_10370</name>
</gene>
<evidence type="ECO:0000313" key="4">
    <source>
        <dbReference type="Proteomes" id="UP000315971"/>
    </source>
</evidence>
<keyword evidence="1" id="KW-0732">Signal</keyword>
<accession>A0A521BZA9</accession>
<evidence type="ECO:0000313" key="3">
    <source>
        <dbReference type="EMBL" id="SMO52552.1"/>
    </source>
</evidence>
<organism evidence="3 4">
    <name type="scientific">Solitalea koreensis</name>
    <dbReference type="NCBI Taxonomy" id="543615"/>
    <lineage>
        <taxon>Bacteria</taxon>
        <taxon>Pseudomonadati</taxon>
        <taxon>Bacteroidota</taxon>
        <taxon>Sphingobacteriia</taxon>
        <taxon>Sphingobacteriales</taxon>
        <taxon>Sphingobacteriaceae</taxon>
        <taxon>Solitalea</taxon>
    </lineage>
</organism>
<keyword evidence="4" id="KW-1185">Reference proteome</keyword>
<dbReference type="Proteomes" id="UP000315971">
    <property type="component" value="Unassembled WGS sequence"/>
</dbReference>
<keyword evidence="3" id="KW-0413">Isomerase</keyword>
<dbReference type="PROSITE" id="PS51257">
    <property type="entry name" value="PROKAR_LIPOPROTEIN"/>
    <property type="match status" value="1"/>
</dbReference>
<dbReference type="GO" id="GO:0016853">
    <property type="term" value="F:isomerase activity"/>
    <property type="evidence" value="ECO:0007669"/>
    <property type="project" value="UniProtKB-KW"/>
</dbReference>
<dbReference type="InterPro" id="IPR027843">
    <property type="entry name" value="DUF4440"/>
</dbReference>
<reference evidence="3 4" key="1">
    <citation type="submission" date="2017-05" db="EMBL/GenBank/DDBJ databases">
        <authorList>
            <person name="Varghese N."/>
            <person name="Submissions S."/>
        </authorList>
    </citation>
    <scope>NUCLEOTIDE SEQUENCE [LARGE SCALE GENOMIC DNA]</scope>
    <source>
        <strain evidence="3 4">DSM 21342</strain>
    </source>
</reference>
<name>A0A521BZA9_9SPHI</name>
<dbReference type="SUPFAM" id="SSF54427">
    <property type="entry name" value="NTF2-like"/>
    <property type="match status" value="1"/>
</dbReference>
<dbReference type="AlphaFoldDB" id="A0A521BZA9"/>
<dbReference type="Gene3D" id="3.10.450.50">
    <property type="match status" value="1"/>
</dbReference>
<evidence type="ECO:0000256" key="1">
    <source>
        <dbReference type="SAM" id="SignalP"/>
    </source>
</evidence>